<dbReference type="Proteomes" id="UP000728032">
    <property type="component" value="Unassembled WGS sequence"/>
</dbReference>
<accession>A0A7R9M8Y0</accession>
<evidence type="ECO:0000256" key="12">
    <source>
        <dbReference type="SAM" id="Phobius"/>
    </source>
</evidence>
<comment type="subcellular location">
    <subcellularLocation>
        <location evidence="2">Membrane</location>
        <topology evidence="2">Multi-pass membrane protein</topology>
    </subcellularLocation>
</comment>
<evidence type="ECO:0000256" key="5">
    <source>
        <dbReference type="ARBA" id="ARBA00022692"/>
    </source>
</evidence>
<evidence type="ECO:0000313" key="15">
    <source>
        <dbReference type="Proteomes" id="UP000728032"/>
    </source>
</evidence>
<dbReference type="PANTHER" id="PTHR10106">
    <property type="entry name" value="CYTOCHROME B561-RELATED"/>
    <property type="match status" value="1"/>
</dbReference>
<dbReference type="GO" id="GO:0046872">
    <property type="term" value="F:metal ion binding"/>
    <property type="evidence" value="ECO:0007669"/>
    <property type="project" value="UniProtKB-KW"/>
</dbReference>
<dbReference type="EMBL" id="CAJPVJ010009195">
    <property type="protein sequence ID" value="CAG2172432.1"/>
    <property type="molecule type" value="Genomic_DNA"/>
</dbReference>
<sequence length="332" mass="37428">MVISIKDESRNDKRDKETAIGSDDKETDKWTAIGIISDMESVADGLPPMRVRIVNEDDIQINAEDIEMSSFESIRFLVIVIVILVLNILIMSGTTHWIYNYLDGIDWSLADRTHFNTHVFFMSLGVCGFGLGMLTHRIFRGLSSGALNCLHTTLTVLSLIFFVIGIYAVFASLNALGCVHLYSVHSWVGLMAILLLILQWTSGLTVFLFPRFVYEVQILFVPFHHFFGRLVFTVICGTAIIGISDKLRITGADLEGLAPIHQTNQSTDILTVIKRETVEYWQLPKEALLANIIAIAFLFYAICVNYLSSNDSYKRRLPLEEQGIEVKTQIKK</sequence>
<feature type="transmembrane region" description="Helical" evidence="12">
    <location>
        <begin position="119"/>
        <end position="139"/>
    </location>
</feature>
<dbReference type="Gene3D" id="1.20.120.1770">
    <property type="match status" value="1"/>
</dbReference>
<evidence type="ECO:0000259" key="13">
    <source>
        <dbReference type="PROSITE" id="PS50939"/>
    </source>
</evidence>
<keyword evidence="15" id="KW-1185">Reference proteome</keyword>
<dbReference type="InterPro" id="IPR043205">
    <property type="entry name" value="CYB561/CYBRD1-like"/>
</dbReference>
<evidence type="ECO:0000256" key="6">
    <source>
        <dbReference type="ARBA" id="ARBA00022723"/>
    </source>
</evidence>
<reference evidence="14" key="1">
    <citation type="submission" date="2020-11" db="EMBL/GenBank/DDBJ databases">
        <authorList>
            <person name="Tran Van P."/>
        </authorList>
    </citation>
    <scope>NUCLEOTIDE SEQUENCE</scope>
</reference>
<keyword evidence="9" id="KW-0408">Iron</keyword>
<gene>
    <name evidence="14" type="ORF">ONB1V03_LOCUS11889</name>
</gene>
<feature type="transmembrane region" description="Helical" evidence="12">
    <location>
        <begin position="288"/>
        <end position="307"/>
    </location>
</feature>
<dbReference type="OrthoDB" id="907479at2759"/>
<evidence type="ECO:0000256" key="4">
    <source>
        <dbReference type="ARBA" id="ARBA00022617"/>
    </source>
</evidence>
<feature type="transmembrane region" description="Helical" evidence="12">
    <location>
        <begin position="76"/>
        <end position="99"/>
    </location>
</feature>
<evidence type="ECO:0000256" key="10">
    <source>
        <dbReference type="ARBA" id="ARBA00023136"/>
    </source>
</evidence>
<keyword evidence="8 12" id="KW-1133">Transmembrane helix</keyword>
<dbReference type="PROSITE" id="PS50939">
    <property type="entry name" value="CYTOCHROME_B561"/>
    <property type="match status" value="1"/>
</dbReference>
<comment type="cofactor">
    <cofactor evidence="1">
        <name>heme b</name>
        <dbReference type="ChEBI" id="CHEBI:60344"/>
    </cofactor>
</comment>
<evidence type="ECO:0000256" key="11">
    <source>
        <dbReference type="SAM" id="MobiDB-lite"/>
    </source>
</evidence>
<feature type="region of interest" description="Disordered" evidence="11">
    <location>
        <begin position="1"/>
        <end position="23"/>
    </location>
</feature>
<dbReference type="GO" id="GO:0016020">
    <property type="term" value="C:membrane"/>
    <property type="evidence" value="ECO:0007669"/>
    <property type="project" value="UniProtKB-SubCell"/>
</dbReference>
<dbReference type="PANTHER" id="PTHR10106:SF0">
    <property type="entry name" value="LD36721P"/>
    <property type="match status" value="1"/>
</dbReference>
<evidence type="ECO:0000256" key="7">
    <source>
        <dbReference type="ARBA" id="ARBA00022982"/>
    </source>
</evidence>
<keyword evidence="5 12" id="KW-0812">Transmembrane</keyword>
<feature type="transmembrane region" description="Helical" evidence="12">
    <location>
        <begin position="226"/>
        <end position="244"/>
    </location>
</feature>
<evidence type="ECO:0000256" key="3">
    <source>
        <dbReference type="ARBA" id="ARBA00022448"/>
    </source>
</evidence>
<feature type="domain" description="Cytochrome b561" evidence="13">
    <location>
        <begin position="82"/>
        <end position="283"/>
    </location>
</feature>
<organism evidence="14">
    <name type="scientific">Oppiella nova</name>
    <dbReference type="NCBI Taxonomy" id="334625"/>
    <lineage>
        <taxon>Eukaryota</taxon>
        <taxon>Metazoa</taxon>
        <taxon>Ecdysozoa</taxon>
        <taxon>Arthropoda</taxon>
        <taxon>Chelicerata</taxon>
        <taxon>Arachnida</taxon>
        <taxon>Acari</taxon>
        <taxon>Acariformes</taxon>
        <taxon>Sarcoptiformes</taxon>
        <taxon>Oribatida</taxon>
        <taxon>Brachypylina</taxon>
        <taxon>Oppioidea</taxon>
        <taxon>Oppiidae</taxon>
        <taxon>Oppiella</taxon>
    </lineage>
</organism>
<keyword evidence="7" id="KW-0249">Electron transport</keyword>
<dbReference type="SMART" id="SM00665">
    <property type="entry name" value="B561"/>
    <property type="match status" value="1"/>
</dbReference>
<keyword evidence="10 12" id="KW-0472">Membrane</keyword>
<dbReference type="EMBL" id="OC924020">
    <property type="protein sequence ID" value="CAD7655245.1"/>
    <property type="molecule type" value="Genomic_DNA"/>
</dbReference>
<keyword evidence="4" id="KW-0349">Heme</keyword>
<keyword evidence="3" id="KW-0813">Transport</keyword>
<proteinExistence type="predicted"/>
<evidence type="ECO:0000313" key="14">
    <source>
        <dbReference type="EMBL" id="CAD7655245.1"/>
    </source>
</evidence>
<dbReference type="AlphaFoldDB" id="A0A7R9M8Y0"/>
<evidence type="ECO:0000256" key="9">
    <source>
        <dbReference type="ARBA" id="ARBA00023004"/>
    </source>
</evidence>
<name>A0A7R9M8Y0_9ACAR</name>
<evidence type="ECO:0000256" key="1">
    <source>
        <dbReference type="ARBA" id="ARBA00001970"/>
    </source>
</evidence>
<dbReference type="Pfam" id="PF03188">
    <property type="entry name" value="Cytochrom_B561"/>
    <property type="match status" value="1"/>
</dbReference>
<dbReference type="GO" id="GO:0016491">
    <property type="term" value="F:oxidoreductase activity"/>
    <property type="evidence" value="ECO:0007669"/>
    <property type="project" value="InterPro"/>
</dbReference>
<feature type="transmembrane region" description="Helical" evidence="12">
    <location>
        <begin position="146"/>
        <end position="170"/>
    </location>
</feature>
<evidence type="ECO:0000256" key="8">
    <source>
        <dbReference type="ARBA" id="ARBA00022989"/>
    </source>
</evidence>
<dbReference type="InterPro" id="IPR006593">
    <property type="entry name" value="Cyt_b561/ferric_Rdtase_TM"/>
</dbReference>
<protein>
    <recommendedName>
        <fullName evidence="13">Cytochrome b561 domain-containing protein</fullName>
    </recommendedName>
</protein>
<feature type="transmembrane region" description="Helical" evidence="12">
    <location>
        <begin position="190"/>
        <end position="214"/>
    </location>
</feature>
<evidence type="ECO:0000256" key="2">
    <source>
        <dbReference type="ARBA" id="ARBA00004141"/>
    </source>
</evidence>
<keyword evidence="6" id="KW-0479">Metal-binding</keyword>